<proteinExistence type="predicted"/>
<dbReference type="EMBL" id="CP016616">
    <property type="protein sequence ID" value="ANY77737.1"/>
    <property type="molecule type" value="Genomic_DNA"/>
</dbReference>
<feature type="compositionally biased region" description="Low complexity" evidence="1">
    <location>
        <begin position="16"/>
        <end position="27"/>
    </location>
</feature>
<name>A0A1B2ECS2_9HYPH</name>
<evidence type="ECO:0000256" key="1">
    <source>
        <dbReference type="SAM" id="MobiDB-lite"/>
    </source>
</evidence>
<dbReference type="InterPro" id="IPR056113">
    <property type="entry name" value="DUF7696"/>
</dbReference>
<reference evidence="2" key="1">
    <citation type="submission" date="2016-07" db="EMBL/GenBank/DDBJ databases">
        <title>Microvirga ossetica sp. nov. a new species of rhizobia isolated from root nodules of the legume species Vicia alpestris Steven originated from North Ossetia region in the Caucasus.</title>
        <authorList>
            <person name="Safronova V.I."/>
            <person name="Kuznetsova I.G."/>
            <person name="Sazanova A.L."/>
            <person name="Belimov A."/>
            <person name="Andronov E."/>
            <person name="Osledkin Y.S."/>
            <person name="Onishchuk O.P."/>
            <person name="Kurchak O.N."/>
            <person name="Shaposhnikov A.I."/>
            <person name="Willems A."/>
            <person name="Tikhonovich I.A."/>
        </authorList>
    </citation>
    <scope>NUCLEOTIDE SEQUENCE [LARGE SCALE GENOMIC DNA]</scope>
    <source>
        <strain evidence="2">V5/3M</strain>
    </source>
</reference>
<organism evidence="2">
    <name type="scientific">Microvirga ossetica</name>
    <dbReference type="NCBI Taxonomy" id="1882682"/>
    <lineage>
        <taxon>Bacteria</taxon>
        <taxon>Pseudomonadati</taxon>
        <taxon>Pseudomonadota</taxon>
        <taxon>Alphaproteobacteria</taxon>
        <taxon>Hyphomicrobiales</taxon>
        <taxon>Methylobacteriaceae</taxon>
        <taxon>Microvirga</taxon>
    </lineage>
</organism>
<evidence type="ECO:0000313" key="2">
    <source>
        <dbReference type="EMBL" id="ANY77737.1"/>
    </source>
</evidence>
<dbReference type="KEGG" id="moc:BB934_05395"/>
<feature type="region of interest" description="Disordered" evidence="1">
    <location>
        <begin position="1"/>
        <end position="28"/>
    </location>
</feature>
<dbReference type="Pfam" id="PF24751">
    <property type="entry name" value="DUF7696"/>
    <property type="match status" value="1"/>
</dbReference>
<sequence>MVTLSFTAGQRHRRSPSSPASPVSTWSEEWKEECEARAILAMSKEQRDAFFNGRKDPDGRSIDRGVIGVRGVKAAEEIPATMERLLAARGR</sequence>
<protein>
    <submittedName>
        <fullName evidence="2">Uncharacterized protein</fullName>
    </submittedName>
</protein>
<accession>A0A1B2ECS2</accession>
<gene>
    <name evidence="2" type="ORF">BB934_05395</name>
</gene>
<dbReference type="AlphaFoldDB" id="A0A1B2ECS2"/>